<dbReference type="GO" id="GO:0043565">
    <property type="term" value="F:sequence-specific DNA binding"/>
    <property type="evidence" value="ECO:0007669"/>
    <property type="project" value="InterPro"/>
</dbReference>
<dbReference type="Pfam" id="PF12833">
    <property type="entry name" value="HTH_18"/>
    <property type="match status" value="1"/>
</dbReference>
<dbReference type="InterPro" id="IPR009057">
    <property type="entry name" value="Homeodomain-like_sf"/>
</dbReference>
<dbReference type="RefSeq" id="WP_089893768.1">
    <property type="nucleotide sequence ID" value="NZ_FNGV01000013.1"/>
</dbReference>
<dbReference type="GO" id="GO:0003700">
    <property type="term" value="F:DNA-binding transcription factor activity"/>
    <property type="evidence" value="ECO:0007669"/>
    <property type="project" value="InterPro"/>
</dbReference>
<evidence type="ECO:0000313" key="5">
    <source>
        <dbReference type="EMBL" id="SDM71684.1"/>
    </source>
</evidence>
<dbReference type="OrthoDB" id="1410704at2"/>
<evidence type="ECO:0000259" key="4">
    <source>
        <dbReference type="PROSITE" id="PS01124"/>
    </source>
</evidence>
<dbReference type="PANTHER" id="PTHR43280:SF27">
    <property type="entry name" value="TRANSCRIPTIONAL REGULATOR MTLR"/>
    <property type="match status" value="1"/>
</dbReference>
<dbReference type="Gene3D" id="1.10.10.60">
    <property type="entry name" value="Homeodomain-like"/>
    <property type="match status" value="2"/>
</dbReference>
<organism evidence="5 6">
    <name type="scientific">Kriegella aquimaris</name>
    <dbReference type="NCBI Taxonomy" id="192904"/>
    <lineage>
        <taxon>Bacteria</taxon>
        <taxon>Pseudomonadati</taxon>
        <taxon>Bacteroidota</taxon>
        <taxon>Flavobacteriia</taxon>
        <taxon>Flavobacteriales</taxon>
        <taxon>Flavobacteriaceae</taxon>
        <taxon>Kriegella</taxon>
    </lineage>
</organism>
<dbReference type="PROSITE" id="PS00041">
    <property type="entry name" value="HTH_ARAC_FAMILY_1"/>
    <property type="match status" value="1"/>
</dbReference>
<dbReference type="Gene3D" id="2.60.120.10">
    <property type="entry name" value="Jelly Rolls"/>
    <property type="match status" value="1"/>
</dbReference>
<protein>
    <submittedName>
        <fullName evidence="5">AraC-type DNA-binding protein</fullName>
    </submittedName>
</protein>
<dbReference type="InterPro" id="IPR003313">
    <property type="entry name" value="AraC-bd"/>
</dbReference>
<keyword evidence="3" id="KW-0804">Transcription</keyword>
<dbReference type="InterPro" id="IPR018060">
    <property type="entry name" value="HTH_AraC"/>
</dbReference>
<dbReference type="InterPro" id="IPR020449">
    <property type="entry name" value="Tscrpt_reg_AraC-type_HTH"/>
</dbReference>
<accession>A0A1G9VHK7</accession>
<dbReference type="PROSITE" id="PS01124">
    <property type="entry name" value="HTH_ARAC_FAMILY_2"/>
    <property type="match status" value="1"/>
</dbReference>
<evidence type="ECO:0000313" key="6">
    <source>
        <dbReference type="Proteomes" id="UP000199440"/>
    </source>
</evidence>
<dbReference type="AlphaFoldDB" id="A0A1G9VHK7"/>
<dbReference type="InterPro" id="IPR011051">
    <property type="entry name" value="RmlC_Cupin_sf"/>
</dbReference>
<keyword evidence="2 5" id="KW-0238">DNA-binding</keyword>
<proteinExistence type="predicted"/>
<sequence length="286" mass="33445">MKVAEIRLFKGIDKSFIFYHEEKNFSSWHCHPEYELVLITKGSGKRMVGDSIDQFKDGDLVFLGSYLPHEWKCDKKYFNENHTFSGEGLVVQFLSDFLGSDFFNLPENAGLKSFVNTSSQGCLLFGETKRIITEQMVAMKHLSETDRFYKLLAIFKVLSSTTEYSLLSSPAFVENYRSDEMIPLKNAIKYIMTNFQRQIRIEELLEISNMSNTTFFKTFKKTTQMSFKSYLIRLRIGYSCKLLTDETLNITQIAYESGFENISNFNRQFKKEKSCTPREYRRNFVS</sequence>
<dbReference type="InterPro" id="IPR014710">
    <property type="entry name" value="RmlC-like_jellyroll"/>
</dbReference>
<gene>
    <name evidence="5" type="ORF">SAMN04488514_11391</name>
</gene>
<dbReference type="SMART" id="SM00342">
    <property type="entry name" value="HTH_ARAC"/>
    <property type="match status" value="1"/>
</dbReference>
<reference evidence="5 6" key="1">
    <citation type="submission" date="2016-10" db="EMBL/GenBank/DDBJ databases">
        <authorList>
            <person name="de Groot N.N."/>
        </authorList>
    </citation>
    <scope>NUCLEOTIDE SEQUENCE [LARGE SCALE GENOMIC DNA]</scope>
    <source>
        <strain evidence="5 6">DSM 19886</strain>
    </source>
</reference>
<dbReference type="Pfam" id="PF02311">
    <property type="entry name" value="AraC_binding"/>
    <property type="match status" value="1"/>
</dbReference>
<dbReference type="SUPFAM" id="SSF51182">
    <property type="entry name" value="RmlC-like cupins"/>
    <property type="match status" value="1"/>
</dbReference>
<dbReference type="PRINTS" id="PR00032">
    <property type="entry name" value="HTHARAC"/>
</dbReference>
<feature type="domain" description="HTH araC/xylS-type" evidence="4">
    <location>
        <begin position="185"/>
        <end position="283"/>
    </location>
</feature>
<dbReference type="STRING" id="192904.SAMN04488514_11391"/>
<dbReference type="InterPro" id="IPR018062">
    <property type="entry name" value="HTH_AraC-typ_CS"/>
</dbReference>
<dbReference type="SUPFAM" id="SSF46689">
    <property type="entry name" value="Homeodomain-like"/>
    <property type="match status" value="2"/>
</dbReference>
<keyword evidence="1" id="KW-0805">Transcription regulation</keyword>
<dbReference type="CDD" id="cd06976">
    <property type="entry name" value="cupin_MtlR-like_N"/>
    <property type="match status" value="1"/>
</dbReference>
<evidence type="ECO:0000256" key="3">
    <source>
        <dbReference type="ARBA" id="ARBA00023163"/>
    </source>
</evidence>
<keyword evidence="6" id="KW-1185">Reference proteome</keyword>
<evidence type="ECO:0000256" key="1">
    <source>
        <dbReference type="ARBA" id="ARBA00023015"/>
    </source>
</evidence>
<dbReference type="PANTHER" id="PTHR43280">
    <property type="entry name" value="ARAC-FAMILY TRANSCRIPTIONAL REGULATOR"/>
    <property type="match status" value="1"/>
</dbReference>
<dbReference type="Proteomes" id="UP000199440">
    <property type="component" value="Unassembled WGS sequence"/>
</dbReference>
<name>A0A1G9VHK7_9FLAO</name>
<dbReference type="EMBL" id="FNGV01000013">
    <property type="protein sequence ID" value="SDM71684.1"/>
    <property type="molecule type" value="Genomic_DNA"/>
</dbReference>
<evidence type="ECO:0000256" key="2">
    <source>
        <dbReference type="ARBA" id="ARBA00023125"/>
    </source>
</evidence>